<evidence type="ECO:0000256" key="2">
    <source>
        <dbReference type="SAM" id="MobiDB-lite"/>
    </source>
</evidence>
<dbReference type="CDD" id="cd00435">
    <property type="entry name" value="ACBP"/>
    <property type="match status" value="1"/>
</dbReference>
<dbReference type="InterPro" id="IPR022408">
    <property type="entry name" value="Acyl-CoA-binding_prot_CS"/>
</dbReference>
<dbReference type="PROSITE" id="PS51228">
    <property type="entry name" value="ACB_2"/>
    <property type="match status" value="1"/>
</dbReference>
<dbReference type="InterPro" id="IPR000582">
    <property type="entry name" value="Acyl-CoA-binding_protein"/>
</dbReference>
<feature type="domain" description="ACB" evidence="3">
    <location>
        <begin position="62"/>
        <end position="146"/>
    </location>
</feature>
<keyword evidence="1" id="KW-0446">Lipid-binding</keyword>
<dbReference type="EMBL" id="JBEHCU010006120">
    <property type="protein sequence ID" value="KAL1397846.1"/>
    <property type="molecule type" value="Genomic_DNA"/>
</dbReference>
<accession>A0ABD1DE25</accession>
<name>A0ABD1DE25_CULPP</name>
<evidence type="ECO:0000256" key="1">
    <source>
        <dbReference type="ARBA" id="ARBA00023121"/>
    </source>
</evidence>
<dbReference type="Proteomes" id="UP001562425">
    <property type="component" value="Unassembled WGS sequence"/>
</dbReference>
<evidence type="ECO:0000313" key="4">
    <source>
        <dbReference type="EMBL" id="KAL1397846.1"/>
    </source>
</evidence>
<dbReference type="InterPro" id="IPR014352">
    <property type="entry name" value="FERM/acyl-CoA-bd_prot_sf"/>
</dbReference>
<dbReference type="Pfam" id="PF00887">
    <property type="entry name" value="ACBP"/>
    <property type="match status" value="1"/>
</dbReference>
<comment type="caution">
    <text evidence="4">The sequence shown here is derived from an EMBL/GenBank/DDBJ whole genome shotgun (WGS) entry which is preliminary data.</text>
</comment>
<reference evidence="4 5" key="1">
    <citation type="submission" date="2024-05" db="EMBL/GenBank/DDBJ databases">
        <title>Culex pipiens pipiens assembly and annotation.</title>
        <authorList>
            <person name="Alout H."/>
            <person name="Durand T."/>
        </authorList>
    </citation>
    <scope>NUCLEOTIDE SEQUENCE [LARGE SCALE GENOMIC DNA]</scope>
    <source>
        <strain evidence="4">HA-2024</strain>
        <tissue evidence="4">Whole body</tissue>
    </source>
</reference>
<dbReference type="GO" id="GO:0008289">
    <property type="term" value="F:lipid binding"/>
    <property type="evidence" value="ECO:0007669"/>
    <property type="project" value="UniProtKB-KW"/>
</dbReference>
<dbReference type="PANTHER" id="PTHR23310">
    <property type="entry name" value="ACYL-COA-BINDING PROTEIN, ACBP"/>
    <property type="match status" value="1"/>
</dbReference>
<sequence>MPTSFFPQHHPTTPVEPPGGEFPNLDLPQLWRLSDIALLSPVQSTGQLSFEQISTHFATMSLDQKFTESAEKVKTFTKRPTDQELLELYALFKQASVGDNTTDKPGMFDLKGKAKWQAWTDKKGTGQDAAKEAYIKLVEELSAKYA</sequence>
<dbReference type="AlphaFoldDB" id="A0ABD1DE25"/>
<protein>
    <recommendedName>
        <fullName evidence="3">ACB domain-containing protein</fullName>
    </recommendedName>
</protein>
<feature type="region of interest" description="Disordered" evidence="2">
    <location>
        <begin position="1"/>
        <end position="23"/>
    </location>
</feature>
<dbReference type="PROSITE" id="PS00880">
    <property type="entry name" value="ACB_1"/>
    <property type="match status" value="1"/>
</dbReference>
<dbReference type="PRINTS" id="PR00689">
    <property type="entry name" value="ACOABINDINGP"/>
</dbReference>
<dbReference type="PANTHER" id="PTHR23310:SF137">
    <property type="entry name" value="ACYL-COA BINDING PROTEIN 3, ISOFORM A-RELATED"/>
    <property type="match status" value="1"/>
</dbReference>
<dbReference type="InterPro" id="IPR035984">
    <property type="entry name" value="Acyl-CoA-binding_sf"/>
</dbReference>
<organism evidence="4 5">
    <name type="scientific">Culex pipiens pipiens</name>
    <name type="common">Northern house mosquito</name>
    <dbReference type="NCBI Taxonomy" id="38569"/>
    <lineage>
        <taxon>Eukaryota</taxon>
        <taxon>Metazoa</taxon>
        <taxon>Ecdysozoa</taxon>
        <taxon>Arthropoda</taxon>
        <taxon>Hexapoda</taxon>
        <taxon>Insecta</taxon>
        <taxon>Pterygota</taxon>
        <taxon>Neoptera</taxon>
        <taxon>Endopterygota</taxon>
        <taxon>Diptera</taxon>
        <taxon>Nematocera</taxon>
        <taxon>Culicoidea</taxon>
        <taxon>Culicidae</taxon>
        <taxon>Culicinae</taxon>
        <taxon>Culicini</taxon>
        <taxon>Culex</taxon>
        <taxon>Culex</taxon>
    </lineage>
</organism>
<evidence type="ECO:0000259" key="3">
    <source>
        <dbReference type="PROSITE" id="PS51228"/>
    </source>
</evidence>
<dbReference type="Gene3D" id="1.20.80.10">
    <property type="match status" value="1"/>
</dbReference>
<proteinExistence type="predicted"/>
<dbReference type="SUPFAM" id="SSF47027">
    <property type="entry name" value="Acyl-CoA binding protein"/>
    <property type="match status" value="1"/>
</dbReference>
<evidence type="ECO:0000313" key="5">
    <source>
        <dbReference type="Proteomes" id="UP001562425"/>
    </source>
</evidence>
<keyword evidence="5" id="KW-1185">Reference proteome</keyword>
<gene>
    <name evidence="4" type="ORF">pipiens_002471</name>
</gene>